<accession>A0ABQ3CVT4</accession>
<dbReference type="RefSeq" id="WP_189639093.1">
    <property type="nucleotide sequence ID" value="NZ_BMZF01000001.1"/>
</dbReference>
<keyword evidence="6" id="KW-1185">Reference proteome</keyword>
<reference evidence="6" key="1">
    <citation type="journal article" date="2019" name="Int. J. Syst. Evol. Microbiol.">
        <title>The Global Catalogue of Microorganisms (GCM) 10K type strain sequencing project: providing services to taxonomists for standard genome sequencing and annotation.</title>
        <authorList>
            <consortium name="The Broad Institute Genomics Platform"/>
            <consortium name="The Broad Institute Genome Sequencing Center for Infectious Disease"/>
            <person name="Wu L."/>
            <person name="Ma J."/>
        </authorList>
    </citation>
    <scope>NUCLEOTIDE SEQUENCE [LARGE SCALE GENOMIC DNA]</scope>
    <source>
        <strain evidence="6">KCTC 32465</strain>
    </source>
</reference>
<dbReference type="Pfam" id="PF07729">
    <property type="entry name" value="FCD"/>
    <property type="match status" value="1"/>
</dbReference>
<dbReference type="CDD" id="cd07377">
    <property type="entry name" value="WHTH_GntR"/>
    <property type="match status" value="1"/>
</dbReference>
<gene>
    <name evidence="5" type="ORF">GCM10008927_06220</name>
</gene>
<name>A0ABQ3CVT4_9RHOB</name>
<dbReference type="PRINTS" id="PR00035">
    <property type="entry name" value="HTHGNTR"/>
</dbReference>
<dbReference type="InterPro" id="IPR011711">
    <property type="entry name" value="GntR_C"/>
</dbReference>
<evidence type="ECO:0000256" key="1">
    <source>
        <dbReference type="ARBA" id="ARBA00023015"/>
    </source>
</evidence>
<dbReference type="SUPFAM" id="SSF46785">
    <property type="entry name" value="Winged helix' DNA-binding domain"/>
    <property type="match status" value="1"/>
</dbReference>
<dbReference type="Gene3D" id="1.20.120.530">
    <property type="entry name" value="GntR ligand-binding domain-like"/>
    <property type="match status" value="1"/>
</dbReference>
<dbReference type="PANTHER" id="PTHR43537">
    <property type="entry name" value="TRANSCRIPTIONAL REGULATOR, GNTR FAMILY"/>
    <property type="match status" value="1"/>
</dbReference>
<keyword evidence="3" id="KW-0804">Transcription</keyword>
<dbReference type="PANTHER" id="PTHR43537:SF5">
    <property type="entry name" value="UXU OPERON TRANSCRIPTIONAL REGULATOR"/>
    <property type="match status" value="1"/>
</dbReference>
<dbReference type="InterPro" id="IPR008920">
    <property type="entry name" value="TF_FadR/GntR_C"/>
</dbReference>
<organism evidence="5 6">
    <name type="scientific">Paramylibacter ulvae</name>
    <dbReference type="NCBI Taxonomy" id="1651968"/>
    <lineage>
        <taxon>Bacteria</taxon>
        <taxon>Pseudomonadati</taxon>
        <taxon>Pseudomonadota</taxon>
        <taxon>Alphaproteobacteria</taxon>
        <taxon>Rhodobacterales</taxon>
        <taxon>Paracoccaceae</taxon>
        <taxon>Paramylibacter</taxon>
    </lineage>
</organism>
<evidence type="ECO:0000259" key="4">
    <source>
        <dbReference type="PROSITE" id="PS50949"/>
    </source>
</evidence>
<sequence length="248" mass="28015">MSADFSTETNTQKTVKSEKIVRRKLSDEVFDRLREMMTSGELESGDQMPSERTLMERFGVGRPAVREAMQSMQSMGFITISHGGRSRVNELSVDKVLDRADEVAQMLLSSEPDQLEHLKEARRMFETGMVSLAAKRATPENLDELSGILEEQRSYLGQAERFMEADTRFHTCIANMTGNPIMGAVSSALLRWLFKYHTSTLHWSGNEEVTLSEHAAILELLRAGDASGAVEKMREHLDRSNALYQHEK</sequence>
<evidence type="ECO:0000313" key="6">
    <source>
        <dbReference type="Proteomes" id="UP000634455"/>
    </source>
</evidence>
<evidence type="ECO:0000256" key="2">
    <source>
        <dbReference type="ARBA" id="ARBA00023125"/>
    </source>
</evidence>
<dbReference type="InterPro" id="IPR036390">
    <property type="entry name" value="WH_DNA-bd_sf"/>
</dbReference>
<dbReference type="NCBIfam" id="NF003011">
    <property type="entry name" value="PRK03837.1"/>
    <property type="match status" value="1"/>
</dbReference>
<dbReference type="InterPro" id="IPR000524">
    <property type="entry name" value="Tscrpt_reg_HTH_GntR"/>
</dbReference>
<dbReference type="EMBL" id="BMZF01000001">
    <property type="protein sequence ID" value="GHA44206.1"/>
    <property type="molecule type" value="Genomic_DNA"/>
</dbReference>
<dbReference type="SMART" id="SM00895">
    <property type="entry name" value="FCD"/>
    <property type="match status" value="1"/>
</dbReference>
<evidence type="ECO:0000256" key="3">
    <source>
        <dbReference type="ARBA" id="ARBA00023163"/>
    </source>
</evidence>
<proteinExistence type="predicted"/>
<dbReference type="Pfam" id="PF00392">
    <property type="entry name" value="GntR"/>
    <property type="match status" value="1"/>
</dbReference>
<dbReference type="SMART" id="SM00345">
    <property type="entry name" value="HTH_GNTR"/>
    <property type="match status" value="1"/>
</dbReference>
<dbReference type="InterPro" id="IPR036388">
    <property type="entry name" value="WH-like_DNA-bd_sf"/>
</dbReference>
<keyword evidence="1" id="KW-0805">Transcription regulation</keyword>
<keyword evidence="2" id="KW-0238">DNA-binding</keyword>
<protein>
    <submittedName>
        <fullName evidence="5">GntR family transcriptional regulator</fullName>
    </submittedName>
</protein>
<evidence type="ECO:0000313" key="5">
    <source>
        <dbReference type="EMBL" id="GHA44206.1"/>
    </source>
</evidence>
<dbReference type="SUPFAM" id="SSF48008">
    <property type="entry name" value="GntR ligand-binding domain-like"/>
    <property type="match status" value="1"/>
</dbReference>
<dbReference type="Gene3D" id="1.10.10.10">
    <property type="entry name" value="Winged helix-like DNA-binding domain superfamily/Winged helix DNA-binding domain"/>
    <property type="match status" value="1"/>
</dbReference>
<comment type="caution">
    <text evidence="5">The sequence shown here is derived from an EMBL/GenBank/DDBJ whole genome shotgun (WGS) entry which is preliminary data.</text>
</comment>
<dbReference type="PROSITE" id="PS50949">
    <property type="entry name" value="HTH_GNTR"/>
    <property type="match status" value="1"/>
</dbReference>
<feature type="domain" description="HTH gntR-type" evidence="4">
    <location>
        <begin position="23"/>
        <end position="91"/>
    </location>
</feature>
<dbReference type="Proteomes" id="UP000634455">
    <property type="component" value="Unassembled WGS sequence"/>
</dbReference>